<keyword evidence="4 8" id="KW-0678">Repressor</keyword>
<dbReference type="InterPro" id="IPR001669">
    <property type="entry name" value="Arg_repress"/>
</dbReference>
<feature type="domain" description="Arginine repressor DNA-binding" evidence="9">
    <location>
        <begin position="13"/>
        <end position="77"/>
    </location>
</feature>
<keyword evidence="8" id="KW-0028">Amino-acid biosynthesis</keyword>
<evidence type="ECO:0000256" key="4">
    <source>
        <dbReference type="ARBA" id="ARBA00022491"/>
    </source>
</evidence>
<name>A0A261EYU4_9BIFI</name>
<dbReference type="Proteomes" id="UP000216454">
    <property type="component" value="Unassembled WGS sequence"/>
</dbReference>
<dbReference type="GO" id="GO:0003677">
    <property type="term" value="F:DNA binding"/>
    <property type="evidence" value="ECO:0007669"/>
    <property type="project" value="UniProtKB-KW"/>
</dbReference>
<dbReference type="PANTHER" id="PTHR34471">
    <property type="entry name" value="ARGININE REPRESSOR"/>
    <property type="match status" value="1"/>
</dbReference>
<dbReference type="Pfam" id="PF02863">
    <property type="entry name" value="Arg_repressor_C"/>
    <property type="match status" value="1"/>
</dbReference>
<comment type="function">
    <text evidence="8">Regulates arginine biosynthesis genes.</text>
</comment>
<feature type="domain" description="Arginine repressor C-terminal" evidence="10">
    <location>
        <begin position="113"/>
        <end position="175"/>
    </location>
</feature>
<evidence type="ECO:0000256" key="7">
    <source>
        <dbReference type="ARBA" id="ARBA00023163"/>
    </source>
</evidence>
<protein>
    <recommendedName>
        <fullName evidence="8">Arginine repressor</fullName>
    </recommendedName>
</protein>
<evidence type="ECO:0000259" key="10">
    <source>
        <dbReference type="Pfam" id="PF02863"/>
    </source>
</evidence>
<dbReference type="Gene3D" id="3.30.1360.40">
    <property type="match status" value="1"/>
</dbReference>
<dbReference type="GO" id="GO:1900079">
    <property type="term" value="P:regulation of arginine biosynthetic process"/>
    <property type="evidence" value="ECO:0007669"/>
    <property type="project" value="UniProtKB-UniRule"/>
</dbReference>
<gene>
    <name evidence="8" type="primary">argR</name>
    <name evidence="11" type="ORF">PSSU_0823</name>
</gene>
<dbReference type="HAMAP" id="MF_00173">
    <property type="entry name" value="Arg_repressor"/>
    <property type="match status" value="1"/>
</dbReference>
<dbReference type="InterPro" id="IPR020900">
    <property type="entry name" value="Arg_repress_DNA-bd"/>
</dbReference>
<reference evidence="11 12" key="1">
    <citation type="journal article" date="2017" name="BMC Genomics">
        <title>Comparative genomic and phylogenomic analyses of the Bifidobacteriaceae family.</title>
        <authorList>
            <person name="Lugli G.A."/>
            <person name="Milani C."/>
            <person name="Turroni F."/>
            <person name="Duranti S."/>
            <person name="Mancabelli L."/>
            <person name="Mangifesta M."/>
            <person name="Ferrario C."/>
            <person name="Modesto M."/>
            <person name="Mattarelli P."/>
            <person name="Jiri K."/>
            <person name="van Sinderen D."/>
            <person name="Ventura M."/>
        </authorList>
    </citation>
    <scope>NUCLEOTIDE SEQUENCE [LARGE SCALE GENOMIC DNA]</scope>
    <source>
        <strain evidence="11 12">DSM 24744</strain>
    </source>
</reference>
<comment type="similarity">
    <text evidence="2 8">Belongs to the ArgR family.</text>
</comment>
<evidence type="ECO:0000256" key="5">
    <source>
        <dbReference type="ARBA" id="ARBA00023015"/>
    </source>
</evidence>
<dbReference type="AlphaFoldDB" id="A0A261EYU4"/>
<organism evidence="11 12">
    <name type="scientific">Pseudoscardovia suis</name>
    <dbReference type="NCBI Taxonomy" id="987063"/>
    <lineage>
        <taxon>Bacteria</taxon>
        <taxon>Bacillati</taxon>
        <taxon>Actinomycetota</taxon>
        <taxon>Actinomycetes</taxon>
        <taxon>Bifidobacteriales</taxon>
        <taxon>Bifidobacteriaceae</taxon>
        <taxon>Pseudoscardovia</taxon>
    </lineage>
</organism>
<dbReference type="EMBL" id="MWWQ01000006">
    <property type="protein sequence ID" value="OZG52040.1"/>
    <property type="molecule type" value="Genomic_DNA"/>
</dbReference>
<dbReference type="Gene3D" id="1.10.10.10">
    <property type="entry name" value="Winged helix-like DNA-binding domain superfamily/Winged helix DNA-binding domain"/>
    <property type="match status" value="1"/>
</dbReference>
<dbReference type="RefSeq" id="WP_094691163.1">
    <property type="nucleotide sequence ID" value="NZ_MWWQ01000006.1"/>
</dbReference>
<dbReference type="OrthoDB" id="7060358at2"/>
<keyword evidence="5 8" id="KW-0805">Transcription regulation</keyword>
<evidence type="ECO:0000313" key="11">
    <source>
        <dbReference type="EMBL" id="OZG52040.1"/>
    </source>
</evidence>
<comment type="caution">
    <text evidence="11">The sequence shown here is derived from an EMBL/GenBank/DDBJ whole genome shotgun (WGS) entry which is preliminary data.</text>
</comment>
<dbReference type="SUPFAM" id="SSF55252">
    <property type="entry name" value="C-terminal domain of arginine repressor"/>
    <property type="match status" value="1"/>
</dbReference>
<dbReference type="InterPro" id="IPR020899">
    <property type="entry name" value="Arg_repress_C"/>
</dbReference>
<evidence type="ECO:0000256" key="2">
    <source>
        <dbReference type="ARBA" id="ARBA00008316"/>
    </source>
</evidence>
<proteinExistence type="inferred from homology"/>
<evidence type="ECO:0000256" key="1">
    <source>
        <dbReference type="ARBA" id="ARBA00004496"/>
    </source>
</evidence>
<comment type="pathway">
    <text evidence="8">Amino-acid biosynthesis; L-arginine biosynthesis [regulation].</text>
</comment>
<dbReference type="Pfam" id="PF01316">
    <property type="entry name" value="Arg_repressor"/>
    <property type="match status" value="1"/>
</dbReference>
<accession>A0A261EYU4</accession>
<evidence type="ECO:0000256" key="8">
    <source>
        <dbReference type="HAMAP-Rule" id="MF_00173"/>
    </source>
</evidence>
<evidence type="ECO:0000313" key="12">
    <source>
        <dbReference type="Proteomes" id="UP000216454"/>
    </source>
</evidence>
<dbReference type="GO" id="GO:0034618">
    <property type="term" value="F:arginine binding"/>
    <property type="evidence" value="ECO:0007669"/>
    <property type="project" value="InterPro"/>
</dbReference>
<dbReference type="InterPro" id="IPR036388">
    <property type="entry name" value="WH-like_DNA-bd_sf"/>
</dbReference>
<dbReference type="PANTHER" id="PTHR34471:SF1">
    <property type="entry name" value="ARGININE REPRESSOR"/>
    <property type="match status" value="1"/>
</dbReference>
<keyword evidence="7 8" id="KW-0804">Transcription</keyword>
<keyword evidence="12" id="KW-1185">Reference proteome</keyword>
<keyword evidence="3 8" id="KW-0963">Cytoplasm</keyword>
<dbReference type="InterPro" id="IPR036251">
    <property type="entry name" value="Arg_repress_C_sf"/>
</dbReference>
<dbReference type="UniPathway" id="UPA00068"/>
<dbReference type="SUPFAM" id="SSF46785">
    <property type="entry name" value="Winged helix' DNA-binding domain"/>
    <property type="match status" value="1"/>
</dbReference>
<dbReference type="GO" id="GO:0003700">
    <property type="term" value="F:DNA-binding transcription factor activity"/>
    <property type="evidence" value="ECO:0007669"/>
    <property type="project" value="UniProtKB-UniRule"/>
</dbReference>
<dbReference type="GO" id="GO:0051259">
    <property type="term" value="P:protein complex oligomerization"/>
    <property type="evidence" value="ECO:0007669"/>
    <property type="project" value="InterPro"/>
</dbReference>
<sequence length="194" mass="20438">MSERPVLNMKRPMTKAARLSVIEDVLLKHIVTSQQQLLIMLAEQGLDVTQSTLSRDLDELHAVKTRKADGSVAYELPLPPHTHTSSATDASGSDTLFAPAKEDPLLSKTLTGMVLSVAAAGNIVVLHTPSGAAQYLGSVLDRANLDSVLGTIAGDDTVMIVTSDADGAQRTAQRLLSLAVDQRSAGASDAPTDR</sequence>
<dbReference type="GO" id="GO:0006526">
    <property type="term" value="P:L-arginine biosynthetic process"/>
    <property type="evidence" value="ECO:0007669"/>
    <property type="project" value="UniProtKB-UniPathway"/>
</dbReference>
<dbReference type="PRINTS" id="PR01467">
    <property type="entry name" value="ARGREPRESSOR"/>
</dbReference>
<keyword evidence="6 8" id="KW-0238">DNA-binding</keyword>
<dbReference type="InterPro" id="IPR036390">
    <property type="entry name" value="WH_DNA-bd_sf"/>
</dbReference>
<keyword evidence="8" id="KW-0055">Arginine biosynthesis</keyword>
<evidence type="ECO:0000259" key="9">
    <source>
        <dbReference type="Pfam" id="PF01316"/>
    </source>
</evidence>
<evidence type="ECO:0000256" key="3">
    <source>
        <dbReference type="ARBA" id="ARBA00022490"/>
    </source>
</evidence>
<comment type="subcellular location">
    <subcellularLocation>
        <location evidence="1 8">Cytoplasm</location>
    </subcellularLocation>
</comment>
<evidence type="ECO:0000256" key="6">
    <source>
        <dbReference type="ARBA" id="ARBA00023125"/>
    </source>
</evidence>
<dbReference type="GO" id="GO:0005737">
    <property type="term" value="C:cytoplasm"/>
    <property type="evidence" value="ECO:0007669"/>
    <property type="project" value="UniProtKB-SubCell"/>
</dbReference>